<feature type="region of interest" description="Disordered" evidence="1">
    <location>
        <begin position="87"/>
        <end position="126"/>
    </location>
</feature>
<organism evidence="2 3">
    <name type="scientific">Leersia perrieri</name>
    <dbReference type="NCBI Taxonomy" id="77586"/>
    <lineage>
        <taxon>Eukaryota</taxon>
        <taxon>Viridiplantae</taxon>
        <taxon>Streptophyta</taxon>
        <taxon>Embryophyta</taxon>
        <taxon>Tracheophyta</taxon>
        <taxon>Spermatophyta</taxon>
        <taxon>Magnoliopsida</taxon>
        <taxon>Liliopsida</taxon>
        <taxon>Poales</taxon>
        <taxon>Poaceae</taxon>
        <taxon>BOP clade</taxon>
        <taxon>Oryzoideae</taxon>
        <taxon>Oryzeae</taxon>
        <taxon>Oryzinae</taxon>
        <taxon>Leersia</taxon>
    </lineage>
</organism>
<reference evidence="2 3" key="1">
    <citation type="submission" date="2012-08" db="EMBL/GenBank/DDBJ databases">
        <title>Oryza genome evolution.</title>
        <authorList>
            <person name="Wing R.A."/>
        </authorList>
    </citation>
    <scope>NUCLEOTIDE SEQUENCE</scope>
</reference>
<dbReference type="HOGENOM" id="CLU_1226380_0_0_1"/>
<accession>A0A0D9WY89</accession>
<proteinExistence type="predicted"/>
<name>A0A0D9WY89_9ORYZ</name>
<reference evidence="2" key="3">
    <citation type="submission" date="2015-04" db="UniProtKB">
        <authorList>
            <consortium name="EnsemblPlants"/>
        </authorList>
    </citation>
    <scope>IDENTIFICATION</scope>
</reference>
<evidence type="ECO:0000256" key="1">
    <source>
        <dbReference type="SAM" id="MobiDB-lite"/>
    </source>
</evidence>
<reference evidence="3" key="2">
    <citation type="submission" date="2013-12" db="EMBL/GenBank/DDBJ databases">
        <authorList>
            <person name="Yu Y."/>
            <person name="Lee S."/>
            <person name="de Baynast K."/>
            <person name="Wissotski M."/>
            <person name="Liu L."/>
            <person name="Talag J."/>
            <person name="Goicoechea J."/>
            <person name="Angelova A."/>
            <person name="Jetty R."/>
            <person name="Kudrna D."/>
            <person name="Golser W."/>
            <person name="Rivera L."/>
            <person name="Zhang J."/>
            <person name="Wing R."/>
        </authorList>
    </citation>
    <scope>NUCLEOTIDE SEQUENCE</scope>
</reference>
<evidence type="ECO:0000313" key="2">
    <source>
        <dbReference type="EnsemblPlants" id="LPERR07G10380.1"/>
    </source>
</evidence>
<dbReference type="Gramene" id="LPERR07G10380.1">
    <property type="protein sequence ID" value="LPERR07G10380.1"/>
    <property type="gene ID" value="LPERR07G10380"/>
</dbReference>
<keyword evidence="3" id="KW-1185">Reference proteome</keyword>
<dbReference type="Proteomes" id="UP000032180">
    <property type="component" value="Chromosome 7"/>
</dbReference>
<evidence type="ECO:0000313" key="3">
    <source>
        <dbReference type="Proteomes" id="UP000032180"/>
    </source>
</evidence>
<protein>
    <submittedName>
        <fullName evidence="2">Uncharacterized protein</fullName>
    </submittedName>
</protein>
<sequence length="226" mass="23977">MWRRRGTVTGEATTLLHKETMTGLAMKTMSDDGEGSGFPLPCGMVRESVVWDNCEEVVAWGPSMRRMDATQYDGLGRHRCRIATARSKSPPSMQYGEGVGGVGDDSNDKMMTDDGDEGGEAREKGRSISEISHSLFSLSLASSIRRPPIHQFAISPTSLSPPLAVVVTVPLNLVDFAGERDGGGNGDGDGDWGWGWGWGWSGCGDGHIAVVLGAVVAGGVVGFHRP</sequence>
<dbReference type="AlphaFoldDB" id="A0A0D9WY89"/>
<dbReference type="EnsemblPlants" id="LPERR07G10380.1">
    <property type="protein sequence ID" value="LPERR07G10380.1"/>
    <property type="gene ID" value="LPERR07G10380"/>
</dbReference>